<dbReference type="EMBL" id="JBHSSC010000039">
    <property type="protein sequence ID" value="MFC6181592.1"/>
    <property type="molecule type" value="Genomic_DNA"/>
</dbReference>
<sequence>MLTNLAIGISSLFYGYFIIEILLINHYRVPKRSMTKGKQPYQLYLVIPVLNEERVITKTITQLSQQLAQLPSTITAQIIAVDDDSHDHSLALLATSPSPYLQVLHRAGNKRQGKGAVINTAIDYLQHTLAKQVAPNQAIVGILDADAFMTSQALTQVVAHFEHDPQLAMLQTGVTIYNQTNWLARMQNFEFMGVNSATQQLRSRLGQCIASGNGQFVSLALAEQNPWGNSLLEDLEFTLRTWLLGGKVDFLPTQVVQQEAVTQLRPFFNQRVRWCQGALQCMSYLPALWQSKNVNWFQRFDTTFWILMPITGCIVPITSLVALVNLTTRSLSNWNQGWHHLAILTVISIALLACGALALLLHRNSSLAQLPTTFGQTLSDSISFQAYLLIIALTPYAAITRQLLGQTNWTKTRHLSYARLKRSY</sequence>
<dbReference type="GO" id="GO:0016757">
    <property type="term" value="F:glycosyltransferase activity"/>
    <property type="evidence" value="ECO:0007669"/>
    <property type="project" value="UniProtKB-KW"/>
</dbReference>
<reference evidence="7" key="1">
    <citation type="journal article" date="2019" name="Int. J. Syst. Evol. Microbiol.">
        <title>The Global Catalogue of Microorganisms (GCM) 10K type strain sequencing project: providing services to taxonomists for standard genome sequencing and annotation.</title>
        <authorList>
            <consortium name="The Broad Institute Genomics Platform"/>
            <consortium name="The Broad Institute Genome Sequencing Center for Infectious Disease"/>
            <person name="Wu L."/>
            <person name="Ma J."/>
        </authorList>
    </citation>
    <scope>NUCLEOTIDE SEQUENCE [LARGE SCALE GENOMIC DNA]</scope>
    <source>
        <strain evidence="7">CCM 8933</strain>
    </source>
</reference>
<dbReference type="Pfam" id="PF13632">
    <property type="entry name" value="Glyco_trans_2_3"/>
    <property type="match status" value="1"/>
</dbReference>
<keyword evidence="2 6" id="KW-0328">Glycosyltransferase</keyword>
<feature type="transmembrane region" description="Helical" evidence="4">
    <location>
        <begin position="304"/>
        <end position="326"/>
    </location>
</feature>
<comment type="similarity">
    <text evidence="1">Belongs to the glycosyltransferase 2 family.</text>
</comment>
<dbReference type="InterPro" id="IPR001173">
    <property type="entry name" value="Glyco_trans_2-like"/>
</dbReference>
<evidence type="ECO:0000313" key="7">
    <source>
        <dbReference type="Proteomes" id="UP001596282"/>
    </source>
</evidence>
<feature type="transmembrane region" description="Helical" evidence="4">
    <location>
        <begin position="338"/>
        <end position="361"/>
    </location>
</feature>
<accession>A0ABW1S2B2</accession>
<feature type="transmembrane region" description="Helical" evidence="4">
    <location>
        <begin position="382"/>
        <end position="399"/>
    </location>
</feature>
<keyword evidence="3 6" id="KW-0808">Transferase</keyword>
<dbReference type="PANTHER" id="PTHR43630">
    <property type="entry name" value="POLY-BETA-1,6-N-ACETYL-D-GLUCOSAMINE SYNTHASE"/>
    <property type="match status" value="1"/>
</dbReference>
<comment type="caution">
    <text evidence="6">The sequence shown here is derived from an EMBL/GenBank/DDBJ whole genome shotgun (WGS) entry which is preliminary data.</text>
</comment>
<dbReference type="RefSeq" id="WP_137628647.1">
    <property type="nucleotide sequence ID" value="NZ_BJDJ01000011.1"/>
</dbReference>
<dbReference type="Gene3D" id="3.90.550.10">
    <property type="entry name" value="Spore Coat Polysaccharide Biosynthesis Protein SpsA, Chain A"/>
    <property type="match status" value="1"/>
</dbReference>
<evidence type="ECO:0000256" key="1">
    <source>
        <dbReference type="ARBA" id="ARBA00006739"/>
    </source>
</evidence>
<name>A0ABW1S2B2_9LACO</name>
<keyword evidence="4" id="KW-1133">Transmembrane helix</keyword>
<organism evidence="6 7">
    <name type="scientific">Lactiplantibacillus daowaiensis</name>
    <dbReference type="NCBI Taxonomy" id="2559918"/>
    <lineage>
        <taxon>Bacteria</taxon>
        <taxon>Bacillati</taxon>
        <taxon>Bacillota</taxon>
        <taxon>Bacilli</taxon>
        <taxon>Lactobacillales</taxon>
        <taxon>Lactobacillaceae</taxon>
        <taxon>Lactiplantibacillus</taxon>
    </lineage>
</organism>
<evidence type="ECO:0000256" key="2">
    <source>
        <dbReference type="ARBA" id="ARBA00022676"/>
    </source>
</evidence>
<evidence type="ECO:0000256" key="4">
    <source>
        <dbReference type="SAM" id="Phobius"/>
    </source>
</evidence>
<dbReference type="PANTHER" id="PTHR43630:SF1">
    <property type="entry name" value="POLY-BETA-1,6-N-ACETYL-D-GLUCOSAMINE SYNTHASE"/>
    <property type="match status" value="1"/>
</dbReference>
<keyword evidence="7" id="KW-1185">Reference proteome</keyword>
<dbReference type="InterPro" id="IPR029044">
    <property type="entry name" value="Nucleotide-diphossugar_trans"/>
</dbReference>
<dbReference type="SUPFAM" id="SSF53448">
    <property type="entry name" value="Nucleotide-diphospho-sugar transferases"/>
    <property type="match status" value="1"/>
</dbReference>
<evidence type="ECO:0000313" key="6">
    <source>
        <dbReference type="EMBL" id="MFC6181592.1"/>
    </source>
</evidence>
<evidence type="ECO:0000256" key="3">
    <source>
        <dbReference type="ARBA" id="ARBA00022679"/>
    </source>
</evidence>
<feature type="domain" description="Glycosyltransferase 2-like" evidence="5">
    <location>
        <begin position="140"/>
        <end position="347"/>
    </location>
</feature>
<proteinExistence type="inferred from homology"/>
<feature type="transmembrane region" description="Helical" evidence="4">
    <location>
        <begin position="6"/>
        <end position="24"/>
    </location>
</feature>
<dbReference type="EC" id="2.4.-.-" evidence="6"/>
<keyword evidence="4" id="KW-0812">Transmembrane</keyword>
<gene>
    <name evidence="6" type="ORF">ACFP5Y_10190</name>
</gene>
<dbReference type="Proteomes" id="UP001596282">
    <property type="component" value="Unassembled WGS sequence"/>
</dbReference>
<protein>
    <submittedName>
        <fullName evidence="6">Glycosyltransferase family 2 protein</fullName>
        <ecNumber evidence="6">2.4.-.-</ecNumber>
    </submittedName>
</protein>
<evidence type="ECO:0000259" key="5">
    <source>
        <dbReference type="Pfam" id="PF13632"/>
    </source>
</evidence>
<keyword evidence="4" id="KW-0472">Membrane</keyword>